<gene>
    <name evidence="1" type="ORF">EVAR_59522_1</name>
</gene>
<comment type="caution">
    <text evidence="1">The sequence shown here is derived from an EMBL/GenBank/DDBJ whole genome shotgun (WGS) entry which is preliminary data.</text>
</comment>
<dbReference type="EMBL" id="BGZK01000968">
    <property type="protein sequence ID" value="GBP66825.1"/>
    <property type="molecule type" value="Genomic_DNA"/>
</dbReference>
<name>A0A4C1XXD4_EUMVA</name>
<dbReference type="AlphaFoldDB" id="A0A4C1XXD4"/>
<evidence type="ECO:0000313" key="2">
    <source>
        <dbReference type="Proteomes" id="UP000299102"/>
    </source>
</evidence>
<organism evidence="1 2">
    <name type="scientific">Eumeta variegata</name>
    <name type="common">Bagworm moth</name>
    <name type="synonym">Eumeta japonica</name>
    <dbReference type="NCBI Taxonomy" id="151549"/>
    <lineage>
        <taxon>Eukaryota</taxon>
        <taxon>Metazoa</taxon>
        <taxon>Ecdysozoa</taxon>
        <taxon>Arthropoda</taxon>
        <taxon>Hexapoda</taxon>
        <taxon>Insecta</taxon>
        <taxon>Pterygota</taxon>
        <taxon>Neoptera</taxon>
        <taxon>Endopterygota</taxon>
        <taxon>Lepidoptera</taxon>
        <taxon>Glossata</taxon>
        <taxon>Ditrysia</taxon>
        <taxon>Tineoidea</taxon>
        <taxon>Psychidae</taxon>
        <taxon>Oiketicinae</taxon>
        <taxon>Eumeta</taxon>
    </lineage>
</organism>
<keyword evidence="2" id="KW-1185">Reference proteome</keyword>
<dbReference type="Proteomes" id="UP000299102">
    <property type="component" value="Unassembled WGS sequence"/>
</dbReference>
<evidence type="ECO:0000313" key="1">
    <source>
        <dbReference type="EMBL" id="GBP66825.1"/>
    </source>
</evidence>
<protein>
    <submittedName>
        <fullName evidence="1">Uncharacterized protein</fullName>
    </submittedName>
</protein>
<sequence length="125" mass="14304">MLEICTKIGMTSQTGRRDPAPALKRRIVVSMRAAAGESIQIIRYRGRKTNRERRRFEYVDIAPSRLRYLYKINDANLPNDVVKGNFTINADRSPAPPAPRPRARLLVIVWNTVLRRFLPSSEQAA</sequence>
<reference evidence="1 2" key="1">
    <citation type="journal article" date="2019" name="Commun. Biol.">
        <title>The bagworm genome reveals a unique fibroin gene that provides high tensile strength.</title>
        <authorList>
            <person name="Kono N."/>
            <person name="Nakamura H."/>
            <person name="Ohtoshi R."/>
            <person name="Tomita M."/>
            <person name="Numata K."/>
            <person name="Arakawa K."/>
        </authorList>
    </citation>
    <scope>NUCLEOTIDE SEQUENCE [LARGE SCALE GENOMIC DNA]</scope>
</reference>
<accession>A0A4C1XXD4</accession>
<proteinExistence type="predicted"/>